<gene>
    <name evidence="1" type="ORF">H2204_007336</name>
</gene>
<accession>A0AA38Y256</accession>
<name>A0AA38Y256_9EURO</name>
<dbReference type="EMBL" id="JAPDRN010000049">
    <property type="protein sequence ID" value="KAJ9633190.1"/>
    <property type="molecule type" value="Genomic_DNA"/>
</dbReference>
<comment type="caution">
    <text evidence="1">The sequence shown here is derived from an EMBL/GenBank/DDBJ whole genome shotgun (WGS) entry which is preliminary data.</text>
</comment>
<sequence length="237" mass="25118">MQLRESVRIHPEVARLPTDLAIRLQQPLALHACAFEHGNGSQIAVEYGGLDAYATQCGMGPGDDRAGRPGRQPTSLMGRGQVVGQFSAVVFDVDVVEADGAEQLVVAVEDRPAAASRVARMVDDLPLQSLYRDIAPAGVLDHARQRQVVRPGARVLQEQFAQGVECNAIAPVSAASVGQGKTGNDKGQVVDLAFDRGAGERTRTFMGSPPADFESAAYTIPPHRQQRASVPEPGGCS</sequence>
<dbReference type="AlphaFoldDB" id="A0AA38Y256"/>
<proteinExistence type="predicted"/>
<protein>
    <submittedName>
        <fullName evidence="1">Uncharacterized protein</fullName>
    </submittedName>
</protein>
<organism evidence="1">
    <name type="scientific">Knufia peltigerae</name>
    <dbReference type="NCBI Taxonomy" id="1002370"/>
    <lineage>
        <taxon>Eukaryota</taxon>
        <taxon>Fungi</taxon>
        <taxon>Dikarya</taxon>
        <taxon>Ascomycota</taxon>
        <taxon>Pezizomycotina</taxon>
        <taxon>Eurotiomycetes</taxon>
        <taxon>Chaetothyriomycetidae</taxon>
        <taxon>Chaetothyriales</taxon>
        <taxon>Trichomeriaceae</taxon>
        <taxon>Knufia</taxon>
    </lineage>
</organism>
<reference evidence="1" key="1">
    <citation type="submission" date="2022-10" db="EMBL/GenBank/DDBJ databases">
        <title>Culturing micro-colonial fungi from biological soil crusts in the Mojave desert and describing Neophaeococcomyces mojavensis, and introducing the new genera and species Taxawa tesnikishii.</title>
        <authorList>
            <person name="Kurbessoian T."/>
            <person name="Stajich J.E."/>
        </authorList>
    </citation>
    <scope>NUCLEOTIDE SEQUENCE</scope>
    <source>
        <strain evidence="1">TK_35</strain>
    </source>
</reference>
<evidence type="ECO:0000313" key="1">
    <source>
        <dbReference type="EMBL" id="KAJ9633190.1"/>
    </source>
</evidence>